<dbReference type="AlphaFoldDB" id="A0A2R4LY89"/>
<evidence type="ECO:0000259" key="3">
    <source>
        <dbReference type="PROSITE" id="PS51459"/>
    </source>
</evidence>
<dbReference type="OrthoDB" id="9813719at2"/>
<reference evidence="4 5" key="1">
    <citation type="submission" date="2018-03" db="EMBL/GenBank/DDBJ databases">
        <title>The Complete Genome of Celeribacter baekdonensis strain LH4, a Thiosulfate-Oxidizing Alphaproteobacterium Isolated from Gulf of Mexico Continental Slope Sediments.</title>
        <authorList>
            <person name="Flood B.E."/>
            <person name="Bailey J.V."/>
            <person name="Leprich D."/>
        </authorList>
    </citation>
    <scope>NUCLEOTIDE SEQUENCE [LARGE SCALE GENOMIC DNA]</scope>
    <source>
        <strain evidence="4 5">LH4</strain>
        <plasmid evidence="5">Plasmid pcblh4a</plasmid>
    </source>
</reference>
<feature type="domain" description="Fido" evidence="3">
    <location>
        <begin position="114"/>
        <end position="271"/>
    </location>
</feature>
<sequence>MTYIHEKPDWPKFVWQSEAIADSLGRVRHQQGRLIGRMEALGFDAQAEAVLSVLTEDVTKSSEIEGETLDKKQVRSSIARKLGLDVGGLVAADRHVDGIVEMMLDATQKFSDPLTEDRLFGWHAALFPTGRSGMTKITVGDWRRETSGPMQVVSGAYGKERVHFEAPAAGRVTEDMQDFLEWFNNDGRLDGVLKAAIAHFWFVTIHPFEDGNGRIARAIADMALARSEGISRRFYSMSGQIRQEREAYYAALERAQKGDLDISNWVIWFLECLGHAFTNAEEIFTSVLYKARVWDWLKDQSLNPRQREMINRLLDGFEGKLTSSKWAKITKTSSDTALRDITDLVTRDILAKQDAGGRSTSYVLRFSGEDR</sequence>
<keyword evidence="2" id="KW-0067">ATP-binding</keyword>
<evidence type="ECO:0000313" key="5">
    <source>
        <dbReference type="Proteomes" id="UP000241447"/>
    </source>
</evidence>
<dbReference type="InterPro" id="IPR036597">
    <property type="entry name" value="Fido-like_dom_sf"/>
</dbReference>
<evidence type="ECO:0000313" key="4">
    <source>
        <dbReference type="EMBL" id="AVW89822.1"/>
    </source>
</evidence>
<dbReference type="Pfam" id="PF02661">
    <property type="entry name" value="Fic"/>
    <property type="match status" value="1"/>
</dbReference>
<dbReference type="RefSeq" id="WP_107717641.1">
    <property type="nucleotide sequence ID" value="NZ_CP028472.1"/>
</dbReference>
<protein>
    <submittedName>
        <fullName evidence="4">DUF4172 domain-containing protein</fullName>
    </submittedName>
</protein>
<dbReference type="GO" id="GO:0005524">
    <property type="term" value="F:ATP binding"/>
    <property type="evidence" value="ECO:0007669"/>
    <property type="project" value="UniProtKB-KW"/>
</dbReference>
<dbReference type="KEGG" id="cbak:DA792_01135"/>
<dbReference type="InterPro" id="IPR025230">
    <property type="entry name" value="DUF4172"/>
</dbReference>
<organism evidence="4 5">
    <name type="scientific">Celeribacter baekdonensis</name>
    <dbReference type="NCBI Taxonomy" id="875171"/>
    <lineage>
        <taxon>Bacteria</taxon>
        <taxon>Pseudomonadati</taxon>
        <taxon>Pseudomonadota</taxon>
        <taxon>Alphaproteobacteria</taxon>
        <taxon>Rhodobacterales</taxon>
        <taxon>Roseobacteraceae</taxon>
        <taxon>Celeribacter</taxon>
    </lineage>
</organism>
<gene>
    <name evidence="4" type="ORF">DA792_01135</name>
</gene>
<dbReference type="InterPro" id="IPR003812">
    <property type="entry name" value="Fido"/>
</dbReference>
<dbReference type="Gene3D" id="1.10.3290.10">
    <property type="entry name" value="Fido-like domain"/>
    <property type="match status" value="1"/>
</dbReference>
<feature type="active site" evidence="1">
    <location>
        <position position="206"/>
    </location>
</feature>
<dbReference type="SUPFAM" id="SSF140931">
    <property type="entry name" value="Fic-like"/>
    <property type="match status" value="1"/>
</dbReference>
<feature type="binding site" evidence="2">
    <location>
        <begin position="248"/>
        <end position="249"/>
    </location>
    <ligand>
        <name>ATP</name>
        <dbReference type="ChEBI" id="CHEBI:30616"/>
    </ligand>
</feature>
<dbReference type="PANTHER" id="PTHR13504:SF33">
    <property type="entry name" value="FIC FAMILY PROTEIN"/>
    <property type="match status" value="1"/>
</dbReference>
<geneLocation type="plasmid" evidence="5">
    <name>pcblh4a</name>
</geneLocation>
<keyword evidence="4" id="KW-0614">Plasmid</keyword>
<proteinExistence type="predicted"/>
<dbReference type="PANTHER" id="PTHR13504">
    <property type="entry name" value="FIDO DOMAIN-CONTAINING PROTEIN DDB_G0283145"/>
    <property type="match status" value="1"/>
</dbReference>
<dbReference type="Proteomes" id="UP000241447">
    <property type="component" value="Plasmid pCBLh4a"/>
</dbReference>
<keyword evidence="2" id="KW-0547">Nucleotide-binding</keyword>
<name>A0A2R4LY89_9RHOB</name>
<dbReference type="InterPro" id="IPR040198">
    <property type="entry name" value="Fido_containing"/>
</dbReference>
<dbReference type="EMBL" id="CP028472">
    <property type="protein sequence ID" value="AVW89822.1"/>
    <property type="molecule type" value="Genomic_DNA"/>
</dbReference>
<dbReference type="Pfam" id="PF13776">
    <property type="entry name" value="DUF4172"/>
    <property type="match status" value="1"/>
</dbReference>
<accession>A0A2R4LY89</accession>
<evidence type="ECO:0000256" key="2">
    <source>
        <dbReference type="PIRSR" id="PIRSR640198-2"/>
    </source>
</evidence>
<evidence type="ECO:0000256" key="1">
    <source>
        <dbReference type="PIRSR" id="PIRSR640198-1"/>
    </source>
</evidence>
<feature type="binding site" evidence="2">
    <location>
        <begin position="210"/>
        <end position="217"/>
    </location>
    <ligand>
        <name>ATP</name>
        <dbReference type="ChEBI" id="CHEBI:30616"/>
    </ligand>
</feature>
<dbReference type="PROSITE" id="PS51459">
    <property type="entry name" value="FIDO"/>
    <property type="match status" value="1"/>
</dbReference>